<evidence type="ECO:0000259" key="6">
    <source>
        <dbReference type="PROSITE" id="PS50280"/>
    </source>
</evidence>
<proteinExistence type="inferred from homology"/>
<dbReference type="EC" id="2.1.1.-" evidence="4"/>
<feature type="region of interest" description="Disordered" evidence="5">
    <location>
        <begin position="214"/>
        <end position="247"/>
    </location>
</feature>
<dbReference type="EMBL" id="JANVFT010000103">
    <property type="protein sequence ID" value="KAJ4468020.1"/>
    <property type="molecule type" value="Genomic_DNA"/>
</dbReference>
<keyword evidence="8" id="KW-1185">Reference proteome</keyword>
<keyword evidence="4" id="KW-0539">Nucleus</keyword>
<feature type="region of interest" description="Disordered" evidence="5">
    <location>
        <begin position="469"/>
        <end position="497"/>
    </location>
</feature>
<keyword evidence="1 4" id="KW-0489">Methyltransferase</keyword>
<protein>
    <recommendedName>
        <fullName evidence="4">Ribosomal lysine N-methyltransferase 4</fullName>
        <ecNumber evidence="4">2.1.1.-</ecNumber>
    </recommendedName>
</protein>
<reference evidence="7" key="1">
    <citation type="submission" date="2022-08" db="EMBL/GenBank/DDBJ databases">
        <title>A Global Phylogenomic Analysis of the Shiitake Genus Lentinula.</title>
        <authorList>
            <consortium name="DOE Joint Genome Institute"/>
            <person name="Sierra-Patev S."/>
            <person name="Min B."/>
            <person name="Naranjo-Ortiz M."/>
            <person name="Looney B."/>
            <person name="Konkel Z."/>
            <person name="Slot J.C."/>
            <person name="Sakamoto Y."/>
            <person name="Steenwyk J.L."/>
            <person name="Rokas A."/>
            <person name="Carro J."/>
            <person name="Camarero S."/>
            <person name="Ferreira P."/>
            <person name="Molpeceres G."/>
            <person name="Ruiz-Duenas F.J."/>
            <person name="Serrano A."/>
            <person name="Henrissat B."/>
            <person name="Drula E."/>
            <person name="Hughes K.W."/>
            <person name="Mata J.L."/>
            <person name="Ishikawa N.K."/>
            <person name="Vargas-Isla R."/>
            <person name="Ushijima S."/>
            <person name="Smith C.A."/>
            <person name="Ahrendt S."/>
            <person name="Andreopoulos W."/>
            <person name="He G."/>
            <person name="Labutti K."/>
            <person name="Lipzen A."/>
            <person name="Ng V."/>
            <person name="Riley R."/>
            <person name="Sandor L."/>
            <person name="Barry K."/>
            <person name="Martinez A.T."/>
            <person name="Xiao Y."/>
            <person name="Gibbons J.G."/>
            <person name="Terashima K."/>
            <person name="Grigoriev I.V."/>
            <person name="Hibbett D.S."/>
        </authorList>
    </citation>
    <scope>NUCLEOTIDE SEQUENCE</scope>
    <source>
        <strain evidence="7">RHP3577 ss4</strain>
    </source>
</reference>
<dbReference type="InterPro" id="IPR050600">
    <property type="entry name" value="SETD3_SETD6_MTase"/>
</dbReference>
<dbReference type="Gene3D" id="3.90.1410.10">
    <property type="entry name" value="set domain protein methyltransferase, domain 1"/>
    <property type="match status" value="1"/>
</dbReference>
<dbReference type="InterPro" id="IPR015353">
    <property type="entry name" value="Rubisco_LSMT_subst-bd"/>
</dbReference>
<evidence type="ECO:0000313" key="7">
    <source>
        <dbReference type="EMBL" id="KAJ4468020.1"/>
    </source>
</evidence>
<feature type="domain" description="SET" evidence="6">
    <location>
        <begin position="25"/>
        <end position="297"/>
    </location>
</feature>
<dbReference type="PIRSF" id="PIRSF011771">
    <property type="entry name" value="RMS1_SET"/>
    <property type="match status" value="1"/>
</dbReference>
<dbReference type="Gene3D" id="3.90.1420.10">
    <property type="entry name" value="Rubisco LSMT, substrate-binding domain"/>
    <property type="match status" value="1"/>
</dbReference>
<evidence type="ECO:0000256" key="4">
    <source>
        <dbReference type="PIRNR" id="PIRNR011771"/>
    </source>
</evidence>
<keyword evidence="2 4" id="KW-0808">Transferase</keyword>
<dbReference type="SUPFAM" id="SSF81822">
    <property type="entry name" value="RuBisCo LSMT C-terminal, substrate-binding domain"/>
    <property type="match status" value="1"/>
</dbReference>
<name>A0ABQ8V4U8_9AGAR</name>
<dbReference type="InterPro" id="IPR011383">
    <property type="entry name" value="N-lys_methylase_SETD6"/>
</dbReference>
<evidence type="ECO:0000256" key="5">
    <source>
        <dbReference type="SAM" id="MobiDB-lite"/>
    </source>
</evidence>
<evidence type="ECO:0000313" key="8">
    <source>
        <dbReference type="Proteomes" id="UP001150217"/>
    </source>
</evidence>
<dbReference type="Pfam" id="PF09273">
    <property type="entry name" value="Rubis-subs-bind"/>
    <property type="match status" value="1"/>
</dbReference>
<evidence type="ECO:0000256" key="3">
    <source>
        <dbReference type="ARBA" id="ARBA00022691"/>
    </source>
</evidence>
<comment type="similarity">
    <text evidence="4">Belongs to the class V-like SAM-binding methyltransferase superfamily. Histone-lysine methyltransferase family. SETD6 subfamily.</text>
</comment>
<evidence type="ECO:0000256" key="2">
    <source>
        <dbReference type="ARBA" id="ARBA00022679"/>
    </source>
</evidence>
<comment type="function">
    <text evidence="4">S-adenosyl-L-methionine-dependent protein-lysine N-methyltransferase that monomethylates 60S ribosomal protein L42.</text>
</comment>
<dbReference type="InterPro" id="IPR036464">
    <property type="entry name" value="Rubisco_LSMT_subst-bd_sf"/>
</dbReference>
<dbReference type="InterPro" id="IPR001214">
    <property type="entry name" value="SET_dom"/>
</dbReference>
<dbReference type="PANTHER" id="PTHR13271:SF34">
    <property type="entry name" value="N-LYSINE METHYLTRANSFERASE SETD6"/>
    <property type="match status" value="1"/>
</dbReference>
<evidence type="ECO:0000256" key="1">
    <source>
        <dbReference type="ARBA" id="ARBA00022603"/>
    </source>
</evidence>
<dbReference type="SUPFAM" id="SSF82199">
    <property type="entry name" value="SET domain"/>
    <property type="match status" value="1"/>
</dbReference>
<gene>
    <name evidence="7" type="ORF">C8R41DRAFT_778998</name>
</gene>
<feature type="compositionally biased region" description="Polar residues" evidence="5">
    <location>
        <begin position="487"/>
        <end position="497"/>
    </location>
</feature>
<sequence length="497" mass="55972">MSLPELEEFLSWFQSNGGRIDLDAVGFKYFPSTEGGRGAVALKNIEKDQTLFTIPRSLTLSTKTSLLPEKFGPRAWKEHKLDKGWSGLILCMMWEDAQTFNSKWRCYLATLPIAFDTPMFWSEKDLKELDGTSVVEKLGKEDAERDYHDKVFRAIQSRPDLFPPETLSNHYSLERYHVMGSRILSRSFSVERVGIDGGDDGEDMNLEADKSIGSAMDVDEHDETNDVEDTSIQDDSPSEDGDEGEEDATDISMVPIADLLNARFGSENAKLFNEEKELKMVSTKRILAGDQIWNTYDDLPNSELLRRYGHVDILPLPGSGKGNPADVVEIRADLVLATFSEQSESTSSTERIDWWLEEGGDDTFVLGTDYEVPEAMTSLTRLLYLSSDEWEKAQERSKPPKPKMDSQVLNLILVVLQNRIAQYPSTMKDDEEILKQEPGMPLNKYQAIFVRLGEKRILENTLQRLVTAGKARGGGTHKRKSALAFDGSSQSTKKAKR</sequence>
<accession>A0ABQ8V4U8</accession>
<dbReference type="InterPro" id="IPR046341">
    <property type="entry name" value="SET_dom_sf"/>
</dbReference>
<comment type="subcellular location">
    <subcellularLocation>
        <location evidence="4">Nucleus</location>
    </subcellularLocation>
</comment>
<dbReference type="PANTHER" id="PTHR13271">
    <property type="entry name" value="UNCHARACTERIZED PUTATIVE METHYLTRANSFERASE"/>
    <property type="match status" value="1"/>
</dbReference>
<organism evidence="7 8">
    <name type="scientific">Lentinula lateritia</name>
    <dbReference type="NCBI Taxonomy" id="40482"/>
    <lineage>
        <taxon>Eukaryota</taxon>
        <taxon>Fungi</taxon>
        <taxon>Dikarya</taxon>
        <taxon>Basidiomycota</taxon>
        <taxon>Agaricomycotina</taxon>
        <taxon>Agaricomycetes</taxon>
        <taxon>Agaricomycetidae</taxon>
        <taxon>Agaricales</taxon>
        <taxon>Marasmiineae</taxon>
        <taxon>Omphalotaceae</taxon>
        <taxon>Lentinula</taxon>
    </lineage>
</organism>
<dbReference type="Proteomes" id="UP001150217">
    <property type="component" value="Unassembled WGS sequence"/>
</dbReference>
<keyword evidence="3 4" id="KW-0949">S-adenosyl-L-methionine</keyword>
<comment type="caution">
    <text evidence="7">The sequence shown here is derived from an EMBL/GenBank/DDBJ whole genome shotgun (WGS) entry which is preliminary data.</text>
</comment>
<dbReference type="PROSITE" id="PS50280">
    <property type="entry name" value="SET"/>
    <property type="match status" value="1"/>
</dbReference>
<feature type="compositionally biased region" description="Acidic residues" evidence="5">
    <location>
        <begin position="217"/>
        <end position="247"/>
    </location>
</feature>